<dbReference type="CDD" id="cd00051">
    <property type="entry name" value="EFh"/>
    <property type="match status" value="1"/>
</dbReference>
<feature type="domain" description="EF-hand" evidence="4">
    <location>
        <begin position="133"/>
        <end position="165"/>
    </location>
</feature>
<dbReference type="InterPro" id="IPR018247">
    <property type="entry name" value="EF_Hand_1_Ca_BS"/>
</dbReference>
<dbReference type="PROSITE" id="PS00018">
    <property type="entry name" value="EF_HAND_1"/>
    <property type="match status" value="3"/>
</dbReference>
<evidence type="ECO:0000256" key="3">
    <source>
        <dbReference type="ARBA" id="ARBA00022837"/>
    </source>
</evidence>
<evidence type="ECO:0000313" key="5">
    <source>
        <dbReference type="EMBL" id="KAJ8762780.1"/>
    </source>
</evidence>
<dbReference type="Gene3D" id="1.10.238.10">
    <property type="entry name" value="EF-hand"/>
    <property type="match status" value="1"/>
</dbReference>
<dbReference type="Pfam" id="PF13499">
    <property type="entry name" value="EF-hand_7"/>
    <property type="match status" value="1"/>
</dbReference>
<evidence type="ECO:0000259" key="4">
    <source>
        <dbReference type="PROSITE" id="PS50222"/>
    </source>
</evidence>
<reference evidence="5 6" key="1">
    <citation type="submission" date="2021-09" db="EMBL/GenBank/DDBJ databases">
        <title>Genomic insights and catalytic innovation underlie evolution of tropane alkaloids biosynthesis.</title>
        <authorList>
            <person name="Wang Y.-J."/>
            <person name="Tian T."/>
            <person name="Huang J.-P."/>
            <person name="Huang S.-X."/>
        </authorList>
    </citation>
    <scope>NUCLEOTIDE SEQUENCE [LARGE SCALE GENOMIC DNA]</scope>
    <source>
        <strain evidence="5">KIB-2018</strain>
        <tissue evidence="5">Leaf</tissue>
    </source>
</reference>
<keyword evidence="2" id="KW-0677">Repeat</keyword>
<accession>A0AAV8T994</accession>
<dbReference type="Proteomes" id="UP001159364">
    <property type="component" value="Linkage Group LG06"/>
</dbReference>
<evidence type="ECO:0000256" key="1">
    <source>
        <dbReference type="ARBA" id="ARBA00022723"/>
    </source>
</evidence>
<feature type="domain" description="EF-hand" evidence="4">
    <location>
        <begin position="95"/>
        <end position="130"/>
    </location>
</feature>
<keyword evidence="6" id="KW-1185">Reference proteome</keyword>
<evidence type="ECO:0000313" key="6">
    <source>
        <dbReference type="Proteomes" id="UP001159364"/>
    </source>
</evidence>
<dbReference type="PROSITE" id="PS50222">
    <property type="entry name" value="EF_HAND_2"/>
    <property type="match status" value="3"/>
</dbReference>
<sequence>MALEILSDVSPLNNTDLYRIFHVLDKNRDGLLSLEELNWLLESIGIIFSLKDLESSVGKSVLSLDDFVAFYESITKKDDRDDRNVRNAGEGSKNVEDSYLAMAFDVFDLNRDGVISSQELQSTLLRLGLWDENSGKDCRSMLGFYDTNSDGVLDFEEFKNMMLQS</sequence>
<dbReference type="EMBL" id="JAIWQS010000006">
    <property type="protein sequence ID" value="KAJ8762780.1"/>
    <property type="molecule type" value="Genomic_DNA"/>
</dbReference>
<dbReference type="PANTHER" id="PTHR10891">
    <property type="entry name" value="EF-HAND CALCIUM-BINDING DOMAIN CONTAINING PROTEIN"/>
    <property type="match status" value="1"/>
</dbReference>
<dbReference type="SUPFAM" id="SSF47473">
    <property type="entry name" value="EF-hand"/>
    <property type="match status" value="1"/>
</dbReference>
<gene>
    <name evidence="5" type="ORF">K2173_022909</name>
</gene>
<dbReference type="Pfam" id="PF13405">
    <property type="entry name" value="EF-hand_6"/>
    <property type="match status" value="1"/>
</dbReference>
<organism evidence="5 6">
    <name type="scientific">Erythroxylum novogranatense</name>
    <dbReference type="NCBI Taxonomy" id="1862640"/>
    <lineage>
        <taxon>Eukaryota</taxon>
        <taxon>Viridiplantae</taxon>
        <taxon>Streptophyta</taxon>
        <taxon>Embryophyta</taxon>
        <taxon>Tracheophyta</taxon>
        <taxon>Spermatophyta</taxon>
        <taxon>Magnoliopsida</taxon>
        <taxon>eudicotyledons</taxon>
        <taxon>Gunneridae</taxon>
        <taxon>Pentapetalae</taxon>
        <taxon>rosids</taxon>
        <taxon>fabids</taxon>
        <taxon>Malpighiales</taxon>
        <taxon>Erythroxylaceae</taxon>
        <taxon>Erythroxylum</taxon>
    </lineage>
</organism>
<keyword evidence="3" id="KW-0106">Calcium</keyword>
<dbReference type="InterPro" id="IPR039647">
    <property type="entry name" value="EF_hand_pair_protein_CML-like"/>
</dbReference>
<dbReference type="SMART" id="SM00054">
    <property type="entry name" value="EFh"/>
    <property type="match status" value="3"/>
</dbReference>
<name>A0AAV8T994_9ROSI</name>
<feature type="domain" description="EF-hand" evidence="4">
    <location>
        <begin position="12"/>
        <end position="47"/>
    </location>
</feature>
<dbReference type="InterPro" id="IPR011992">
    <property type="entry name" value="EF-hand-dom_pair"/>
</dbReference>
<evidence type="ECO:0000256" key="2">
    <source>
        <dbReference type="ARBA" id="ARBA00022737"/>
    </source>
</evidence>
<proteinExistence type="predicted"/>
<protein>
    <recommendedName>
        <fullName evidence="4">EF-hand domain-containing protein</fullName>
    </recommendedName>
</protein>
<dbReference type="AlphaFoldDB" id="A0AAV8T994"/>
<dbReference type="GO" id="GO:0005509">
    <property type="term" value="F:calcium ion binding"/>
    <property type="evidence" value="ECO:0007669"/>
    <property type="project" value="InterPro"/>
</dbReference>
<dbReference type="InterPro" id="IPR002048">
    <property type="entry name" value="EF_hand_dom"/>
</dbReference>
<keyword evidence="1" id="KW-0479">Metal-binding</keyword>
<comment type="caution">
    <text evidence="5">The sequence shown here is derived from an EMBL/GenBank/DDBJ whole genome shotgun (WGS) entry which is preliminary data.</text>
</comment>